<keyword evidence="1" id="KW-0472">Membrane</keyword>
<protein>
    <submittedName>
        <fullName evidence="2">Uncharacterized protein</fullName>
    </submittedName>
</protein>
<keyword evidence="1" id="KW-1133">Transmembrane helix</keyword>
<accession>A0ABT3CT21</accession>
<dbReference type="Proteomes" id="UP001300692">
    <property type="component" value="Unassembled WGS sequence"/>
</dbReference>
<evidence type="ECO:0000256" key="1">
    <source>
        <dbReference type="SAM" id="Phobius"/>
    </source>
</evidence>
<keyword evidence="3" id="KW-1185">Reference proteome</keyword>
<dbReference type="RefSeq" id="WP_264137693.1">
    <property type="nucleotide sequence ID" value="NZ_JAOYOD010000001.1"/>
</dbReference>
<evidence type="ECO:0000313" key="3">
    <source>
        <dbReference type="Proteomes" id="UP001300692"/>
    </source>
</evidence>
<gene>
    <name evidence="2" type="ORF">N7U62_09315</name>
</gene>
<organism evidence="2 3">
    <name type="scientific">Reichenbachiella ulvae</name>
    <dbReference type="NCBI Taxonomy" id="2980104"/>
    <lineage>
        <taxon>Bacteria</taxon>
        <taxon>Pseudomonadati</taxon>
        <taxon>Bacteroidota</taxon>
        <taxon>Cytophagia</taxon>
        <taxon>Cytophagales</taxon>
        <taxon>Reichenbachiellaceae</taxon>
        <taxon>Reichenbachiella</taxon>
    </lineage>
</organism>
<proteinExistence type="predicted"/>
<feature type="transmembrane region" description="Helical" evidence="1">
    <location>
        <begin position="275"/>
        <end position="295"/>
    </location>
</feature>
<dbReference type="EMBL" id="JAOYOD010000001">
    <property type="protein sequence ID" value="MCV9386860.1"/>
    <property type="molecule type" value="Genomic_DNA"/>
</dbReference>
<feature type="transmembrane region" description="Helical" evidence="1">
    <location>
        <begin position="315"/>
        <end position="338"/>
    </location>
</feature>
<reference evidence="2 3" key="1">
    <citation type="submission" date="2022-10" db="EMBL/GenBank/DDBJ databases">
        <title>Comparative genomics and taxonomic characterization of three novel marine species of genus Reichenbachiella exhibiting antioxidant and polysaccharide degradation activities.</title>
        <authorList>
            <person name="Muhammad N."/>
            <person name="Lee Y.-J."/>
            <person name="Ko J."/>
            <person name="Kim S.-G."/>
        </authorList>
    </citation>
    <scope>NUCLEOTIDE SEQUENCE [LARGE SCALE GENOMIC DNA]</scope>
    <source>
        <strain evidence="2 3">ABR2-5</strain>
    </source>
</reference>
<name>A0ABT3CT21_9BACT</name>
<comment type="caution">
    <text evidence="2">The sequence shown here is derived from an EMBL/GenBank/DDBJ whole genome shotgun (WGS) entry which is preliminary data.</text>
</comment>
<keyword evidence="1" id="KW-0812">Transmembrane</keyword>
<evidence type="ECO:0000313" key="2">
    <source>
        <dbReference type="EMBL" id="MCV9386860.1"/>
    </source>
</evidence>
<sequence>MDNSFFIRSDQENLKIERFHICSWEFTSSSLVEFGLEIDSSSIVNLKKLSMDLYVPWANKSTYISDYYDKLKNSDNSRFIFNDSVYKTSYLDDGQNRQGVIHEFSGRNKLCLLPVQFDHNYELGKVTLHIDLTEYRKRTDIKANIYVRIGIEPTTESIATRKKGIGKSTIIYDIKMNESRNIPDHLLAEFKKTKSCKLKTCFCFHIVPNSYNITFFESEHLKNVRTLEFKPFKNYLDDKRLKRNELMVVFSKKSGSESYSFFTIFSKERIGASQFAIAILINIICGFLFAFPAIREAFPKSENLSGILKSPPLEFYLAAFLAFGLVFYFFIPPILSAIRRRWIKVKSFFN</sequence>